<dbReference type="InterPro" id="IPR029044">
    <property type="entry name" value="Nucleotide-diphossugar_trans"/>
</dbReference>
<dbReference type="GO" id="GO:0005975">
    <property type="term" value="P:carbohydrate metabolic process"/>
    <property type="evidence" value="ECO:0007669"/>
    <property type="project" value="InterPro"/>
</dbReference>
<dbReference type="SUPFAM" id="SSF53448">
    <property type="entry name" value="Nucleotide-diphospho-sugar transferases"/>
    <property type="match status" value="1"/>
</dbReference>
<keyword evidence="10 11" id="KW-0325">Glycoprotein</keyword>
<proteinExistence type="inferred from homology"/>
<comment type="pathway">
    <text evidence="2 11">Protein modification; protein glycosylation.</text>
</comment>
<evidence type="ECO:0000256" key="2">
    <source>
        <dbReference type="ARBA" id="ARBA00004922"/>
    </source>
</evidence>
<comment type="similarity">
    <text evidence="3 11">Belongs to the glycosyltransferase 7 family.</text>
</comment>
<keyword evidence="7 11" id="KW-0735">Signal-anchor</keyword>
<keyword evidence="8 11" id="KW-1133">Transmembrane helix</keyword>
<comment type="function">
    <text evidence="11">Catalyzes the transfer of galactose onto proteins or lipids.</text>
</comment>
<evidence type="ECO:0000256" key="9">
    <source>
        <dbReference type="ARBA" id="ARBA00023136"/>
    </source>
</evidence>
<evidence type="ECO:0000256" key="7">
    <source>
        <dbReference type="ARBA" id="ARBA00022968"/>
    </source>
</evidence>
<evidence type="ECO:0000256" key="8">
    <source>
        <dbReference type="ARBA" id="ARBA00022989"/>
    </source>
</evidence>
<reference evidence="14" key="2">
    <citation type="submission" date="2021-09" db="EMBL/GenBank/DDBJ databases">
        <authorList>
            <person name="Jia N."/>
            <person name="Wang J."/>
            <person name="Shi W."/>
            <person name="Du L."/>
            <person name="Sun Y."/>
            <person name="Zhan W."/>
            <person name="Jiang J."/>
            <person name="Wang Q."/>
            <person name="Zhang B."/>
            <person name="Ji P."/>
            <person name="Sakyi L.B."/>
            <person name="Cui X."/>
            <person name="Yuan T."/>
            <person name="Jiang B."/>
            <person name="Yang W."/>
            <person name="Lam T.T.-Y."/>
            <person name="Chang Q."/>
            <person name="Ding S."/>
            <person name="Wang X."/>
            <person name="Zhu J."/>
            <person name="Ruan X."/>
            <person name="Zhao L."/>
            <person name="Wei J."/>
            <person name="Que T."/>
            <person name="Du C."/>
            <person name="Cheng J."/>
            <person name="Dai P."/>
            <person name="Han X."/>
            <person name="Huang E."/>
            <person name="Gao Y."/>
            <person name="Liu J."/>
            <person name="Shao H."/>
            <person name="Ye R."/>
            <person name="Li L."/>
            <person name="Wei W."/>
            <person name="Wang X."/>
            <person name="Wang C."/>
            <person name="Huo Q."/>
            <person name="Li W."/>
            <person name="Guo W."/>
            <person name="Chen H."/>
            <person name="Chen S."/>
            <person name="Zhou L."/>
            <person name="Zhou L."/>
            <person name="Ni X."/>
            <person name="Tian J."/>
            <person name="Zhou Y."/>
            <person name="Sheng Y."/>
            <person name="Liu T."/>
            <person name="Pan Y."/>
            <person name="Xia L."/>
            <person name="Li J."/>
            <person name="Zhao F."/>
            <person name="Cao W."/>
        </authorList>
    </citation>
    <scope>NUCLEOTIDE SEQUENCE</scope>
    <source>
        <strain evidence="14">Rsan-2018</strain>
        <tissue evidence="14">Larvae</tissue>
    </source>
</reference>
<evidence type="ECO:0000256" key="4">
    <source>
        <dbReference type="ARBA" id="ARBA00022676"/>
    </source>
</evidence>
<dbReference type="Gene3D" id="3.90.550.10">
    <property type="entry name" value="Spore Coat Polysaccharide Biosynthesis Protein SpsA, Chain A"/>
    <property type="match status" value="1"/>
</dbReference>
<evidence type="ECO:0000259" key="13">
    <source>
        <dbReference type="Pfam" id="PF13733"/>
    </source>
</evidence>
<evidence type="ECO:0000313" key="14">
    <source>
        <dbReference type="EMBL" id="KAH7977020.1"/>
    </source>
</evidence>
<comment type="cofactor">
    <cofactor evidence="11">
        <name>Mn(2+)</name>
        <dbReference type="ChEBI" id="CHEBI:29035"/>
    </cofactor>
</comment>
<evidence type="ECO:0000256" key="3">
    <source>
        <dbReference type="ARBA" id="ARBA00005735"/>
    </source>
</evidence>
<keyword evidence="15" id="KW-1185">Reference proteome</keyword>
<comment type="subcellular location">
    <subcellularLocation>
        <location evidence="1 11">Membrane</location>
        <topology evidence="1 11">Single-pass type II membrane protein</topology>
    </subcellularLocation>
</comment>
<feature type="domain" description="Galactosyltransferase C-terminal" evidence="12">
    <location>
        <begin position="279"/>
        <end position="355"/>
    </location>
</feature>
<dbReference type="GO" id="GO:0005794">
    <property type="term" value="C:Golgi apparatus"/>
    <property type="evidence" value="ECO:0007669"/>
    <property type="project" value="TreeGrafter"/>
</dbReference>
<feature type="transmembrane region" description="Helical" evidence="11">
    <location>
        <begin position="79"/>
        <end position="98"/>
    </location>
</feature>
<dbReference type="InterPro" id="IPR027995">
    <property type="entry name" value="Galactosyl_T_N"/>
</dbReference>
<keyword evidence="5 11" id="KW-0808">Transferase</keyword>
<dbReference type="GO" id="GO:0006688">
    <property type="term" value="P:glycosphingolipid biosynthetic process"/>
    <property type="evidence" value="ECO:0007669"/>
    <property type="project" value="TreeGrafter"/>
</dbReference>
<dbReference type="AlphaFoldDB" id="A0A9D4T882"/>
<dbReference type="Pfam" id="PF02709">
    <property type="entry name" value="Glyco_transf_7C"/>
    <property type="match status" value="1"/>
</dbReference>
<dbReference type="Proteomes" id="UP000821837">
    <property type="component" value="Chromosome 10"/>
</dbReference>
<accession>A0A9D4T882</accession>
<protein>
    <recommendedName>
        <fullName evidence="11">Beta-1,4-N-acetylgalactosaminyltransferase</fullName>
        <ecNumber evidence="11">2.4.1.-</ecNumber>
    </recommendedName>
    <alternativeName>
        <fullName evidence="11">Beta-4-GalNAcT</fullName>
    </alternativeName>
</protein>
<dbReference type="GO" id="GO:0008378">
    <property type="term" value="F:galactosyltransferase activity"/>
    <property type="evidence" value="ECO:0007669"/>
    <property type="project" value="TreeGrafter"/>
</dbReference>
<reference evidence="14" key="1">
    <citation type="journal article" date="2020" name="Cell">
        <title>Large-Scale Comparative Analyses of Tick Genomes Elucidate Their Genetic Diversity and Vector Capacities.</title>
        <authorList>
            <consortium name="Tick Genome and Microbiome Consortium (TIGMIC)"/>
            <person name="Jia N."/>
            <person name="Wang J."/>
            <person name="Shi W."/>
            <person name="Du L."/>
            <person name="Sun Y."/>
            <person name="Zhan W."/>
            <person name="Jiang J.F."/>
            <person name="Wang Q."/>
            <person name="Zhang B."/>
            <person name="Ji P."/>
            <person name="Bell-Sakyi L."/>
            <person name="Cui X.M."/>
            <person name="Yuan T.T."/>
            <person name="Jiang B.G."/>
            <person name="Yang W.F."/>
            <person name="Lam T.T."/>
            <person name="Chang Q.C."/>
            <person name="Ding S.J."/>
            <person name="Wang X.J."/>
            <person name="Zhu J.G."/>
            <person name="Ruan X.D."/>
            <person name="Zhao L."/>
            <person name="Wei J.T."/>
            <person name="Ye R.Z."/>
            <person name="Que T.C."/>
            <person name="Du C.H."/>
            <person name="Zhou Y.H."/>
            <person name="Cheng J.X."/>
            <person name="Dai P.F."/>
            <person name="Guo W.B."/>
            <person name="Han X.H."/>
            <person name="Huang E.J."/>
            <person name="Li L.F."/>
            <person name="Wei W."/>
            <person name="Gao Y.C."/>
            <person name="Liu J.Z."/>
            <person name="Shao H.Z."/>
            <person name="Wang X."/>
            <person name="Wang C.C."/>
            <person name="Yang T.C."/>
            <person name="Huo Q.B."/>
            <person name="Li W."/>
            <person name="Chen H.Y."/>
            <person name="Chen S.E."/>
            <person name="Zhou L.G."/>
            <person name="Ni X.B."/>
            <person name="Tian J.H."/>
            <person name="Sheng Y."/>
            <person name="Liu T."/>
            <person name="Pan Y.S."/>
            <person name="Xia L.Y."/>
            <person name="Li J."/>
            <person name="Zhao F."/>
            <person name="Cao W.C."/>
        </authorList>
    </citation>
    <scope>NUCLEOTIDE SEQUENCE</scope>
    <source>
        <strain evidence="14">Rsan-2018</strain>
    </source>
</reference>
<evidence type="ECO:0000256" key="10">
    <source>
        <dbReference type="ARBA" id="ARBA00023180"/>
    </source>
</evidence>
<keyword evidence="9 11" id="KW-0472">Membrane</keyword>
<name>A0A9D4T882_RHISA</name>
<organism evidence="14 15">
    <name type="scientific">Rhipicephalus sanguineus</name>
    <name type="common">Brown dog tick</name>
    <name type="synonym">Ixodes sanguineus</name>
    <dbReference type="NCBI Taxonomy" id="34632"/>
    <lineage>
        <taxon>Eukaryota</taxon>
        <taxon>Metazoa</taxon>
        <taxon>Ecdysozoa</taxon>
        <taxon>Arthropoda</taxon>
        <taxon>Chelicerata</taxon>
        <taxon>Arachnida</taxon>
        <taxon>Acari</taxon>
        <taxon>Parasitiformes</taxon>
        <taxon>Ixodida</taxon>
        <taxon>Ixodoidea</taxon>
        <taxon>Ixodidae</taxon>
        <taxon>Rhipicephalinae</taxon>
        <taxon>Rhipicephalus</taxon>
        <taxon>Rhipicephalus</taxon>
    </lineage>
</organism>
<dbReference type="Pfam" id="PF13733">
    <property type="entry name" value="Glyco_transf_7N"/>
    <property type="match status" value="1"/>
</dbReference>
<dbReference type="PANTHER" id="PTHR19300:SF57">
    <property type="entry name" value="BETA-1,4-N-ACETYLGALACTOSAMINYLTRANSFERASE"/>
    <property type="match status" value="1"/>
</dbReference>
<dbReference type="PANTHER" id="PTHR19300">
    <property type="entry name" value="BETA-1,4-GALACTOSYLTRANSFERASE"/>
    <property type="match status" value="1"/>
</dbReference>
<comment type="caution">
    <text evidence="14">The sequence shown here is derived from an EMBL/GenBank/DDBJ whole genome shotgun (WGS) entry which is preliminary data.</text>
</comment>
<dbReference type="CDD" id="cd00899">
    <property type="entry name" value="b4GalT"/>
    <property type="match status" value="1"/>
</dbReference>
<keyword evidence="4 11" id="KW-0328">Glycosyltransferase</keyword>
<dbReference type="VEuPathDB" id="VectorBase:RSAN_026954"/>
<dbReference type="GO" id="GO:0033842">
    <property type="term" value="F:N-acetyl-beta-glucosaminyl-derivative 4-beta-N-acetylgalactosaminyltransferase activity"/>
    <property type="evidence" value="ECO:0007669"/>
    <property type="project" value="TreeGrafter"/>
</dbReference>
<evidence type="ECO:0000256" key="11">
    <source>
        <dbReference type="RuleBase" id="RU368121"/>
    </source>
</evidence>
<dbReference type="EMBL" id="JABSTV010001246">
    <property type="protein sequence ID" value="KAH7977020.1"/>
    <property type="molecule type" value="Genomic_DNA"/>
</dbReference>
<evidence type="ECO:0000259" key="12">
    <source>
        <dbReference type="Pfam" id="PF02709"/>
    </source>
</evidence>
<keyword evidence="6 11" id="KW-0812">Transmembrane</keyword>
<evidence type="ECO:0000256" key="5">
    <source>
        <dbReference type="ARBA" id="ARBA00022679"/>
    </source>
</evidence>
<evidence type="ECO:0000313" key="15">
    <source>
        <dbReference type="Proteomes" id="UP000821837"/>
    </source>
</evidence>
<dbReference type="InterPro" id="IPR003859">
    <property type="entry name" value="Galactosyl_T"/>
</dbReference>
<dbReference type="EC" id="2.4.1.-" evidence="11"/>
<gene>
    <name evidence="14" type="ORF">HPB52_023131</name>
</gene>
<evidence type="ECO:0000256" key="6">
    <source>
        <dbReference type="ARBA" id="ARBA00022692"/>
    </source>
</evidence>
<dbReference type="PRINTS" id="PR02050">
    <property type="entry name" value="B14GALTRFASE"/>
</dbReference>
<evidence type="ECO:0000256" key="1">
    <source>
        <dbReference type="ARBA" id="ARBA00004606"/>
    </source>
</evidence>
<keyword evidence="11" id="KW-0479">Metal-binding</keyword>
<dbReference type="InterPro" id="IPR027791">
    <property type="entry name" value="Galactosyl_T_C"/>
</dbReference>
<feature type="domain" description="Galactosyltransferase N-terminal" evidence="13">
    <location>
        <begin position="158"/>
        <end position="275"/>
    </location>
</feature>
<keyword evidence="11" id="KW-0464">Manganese</keyword>
<sequence length="431" mass="49071">MVLTNKSNVDRVLRDIGEGEVRRMFPAPPNDGGVETRARTAAVPTATTQLLSTMGLFLRVQRSARSVLLLSKRRALLRFCKFNPGAFLISLFLVSLWLSALRCPTWLSGDHIVYSEADIERNASECPWTPRQGHQLSWLSIDSRIKCAANRGGAVVVQRSVNRTLLKELESKLLPGGRWSPPFCRSPHFVAVVVPYRDRSEHLDLFLQHMHPFLQRQQLQYGVFVVEQSERHAFNRAKLFNIGFAEALARDSYCCFVFHDVDLLPIDARNVYRCERFPRHLSSAIDVFRFVLPYPDLFGGAVAVRADQFRELNGFSNEFFGWGGEDDDLQRRIRARGLSVIRWPSSVSRYTMLAHTKAKPSLQRQELLRNAESRYEMDGLNNLRYQVLALEEKPLYTRILVDVDPPAQPEGIPGLVDMQRAKGRHALLGAV</sequence>
<dbReference type="GO" id="GO:0046872">
    <property type="term" value="F:metal ion binding"/>
    <property type="evidence" value="ECO:0007669"/>
    <property type="project" value="UniProtKB-UniRule"/>
</dbReference>
<dbReference type="GO" id="GO:0016020">
    <property type="term" value="C:membrane"/>
    <property type="evidence" value="ECO:0007669"/>
    <property type="project" value="UniProtKB-SubCell"/>
</dbReference>